<sequence>MTNIKGFDSTLLEKVQEIHPNEKFTLPYYINEEYPKYTFLVIDSPKKQNIPIAVFVVPQGSENEYHYATDEGNKDLCQAINAERVLLVFIDPHYTVENLESIIKELGIISKKLIPIGMKSNDAPILTAEEGVGNRKLLFEKKSDYNGNVLVEETSNDDGSSIRRMKFEGFRTVVQSEAVVVNGKLNVEKSILQSSYLDAIRIGMCFFWHSKVDLPFRIVIIGAGGCTLTLGIKTLLPESRIVSVDVDPVVVEAASKYFFATHEETTAVITMNGIEYLTNLAHKSEMSMLQNAVHAIIIDVDNKTTSDKELIGPPLPFVQQNCIVNMVKSLFTANMNSITPPMIIYNIVARDSQLRKSTILDLAKYFKQVYVWQGGDDINTVVFAFPHQIQQYNIKEDSPENKEFKEFLSHLQQVR</sequence>
<dbReference type="eggNOG" id="KOG2352">
    <property type="taxonomic scope" value="Eukaryota"/>
</dbReference>
<keyword evidence="2" id="KW-1185">Reference proteome</keyword>
<dbReference type="OrthoDB" id="411785at2759"/>
<evidence type="ECO:0000313" key="2">
    <source>
        <dbReference type="Proteomes" id="UP000008076"/>
    </source>
</evidence>
<name>B0EPV6_ENTDS</name>
<dbReference type="RefSeq" id="XP_001740158.1">
    <property type="nucleotide sequence ID" value="XM_001740106.1"/>
</dbReference>
<dbReference type="GeneID" id="5885315"/>
<dbReference type="AlphaFoldDB" id="B0EPV6"/>
<evidence type="ECO:0008006" key="3">
    <source>
        <dbReference type="Google" id="ProtNLM"/>
    </source>
</evidence>
<dbReference type="Proteomes" id="UP000008076">
    <property type="component" value="Unassembled WGS sequence"/>
</dbReference>
<protein>
    <recommendedName>
        <fullName evidence="3">Spermidine synthase</fullName>
    </recommendedName>
</protein>
<dbReference type="EMBL" id="DS550306">
    <property type="protein sequence ID" value="EDR23425.1"/>
    <property type="molecule type" value="Genomic_DNA"/>
</dbReference>
<dbReference type="VEuPathDB" id="AmoebaDB:EDI_026570"/>
<accession>B0EPV6</accession>
<dbReference type="InterPro" id="IPR029063">
    <property type="entry name" value="SAM-dependent_MTases_sf"/>
</dbReference>
<dbReference type="FunFam" id="3.40.50.150:FF:000583">
    <property type="entry name" value="Uncharacterized protein"/>
    <property type="match status" value="1"/>
</dbReference>
<dbReference type="OMA" id="YEDNVIC"/>
<dbReference type="Gene3D" id="3.40.50.150">
    <property type="entry name" value="Vaccinia Virus protein VP39"/>
    <property type="match status" value="1"/>
</dbReference>
<evidence type="ECO:0000313" key="1">
    <source>
        <dbReference type="EMBL" id="EDR23425.1"/>
    </source>
</evidence>
<proteinExistence type="predicted"/>
<reference evidence="2" key="1">
    <citation type="submission" date="2007-12" db="EMBL/GenBank/DDBJ databases">
        <title>Annotation of Entamoeba dispar SAW760.</title>
        <authorList>
            <person name="Lorenzi H."/>
            <person name="Inman J."/>
            <person name="Schobel S."/>
            <person name="Amedeo P."/>
            <person name="Caler E."/>
        </authorList>
    </citation>
    <scope>NUCLEOTIDE SEQUENCE [LARGE SCALE GENOMIC DNA]</scope>
    <source>
        <strain evidence="2">ATCC PRA-260 / SAW760</strain>
    </source>
</reference>
<gene>
    <name evidence="1" type="ORF">EDI_026570</name>
</gene>
<dbReference type="KEGG" id="edi:EDI_026570"/>
<dbReference type="SUPFAM" id="SSF53335">
    <property type="entry name" value="S-adenosyl-L-methionine-dependent methyltransferases"/>
    <property type="match status" value="1"/>
</dbReference>
<organism evidence="2">
    <name type="scientific">Entamoeba dispar (strain ATCC PRA-260 / SAW760)</name>
    <dbReference type="NCBI Taxonomy" id="370354"/>
    <lineage>
        <taxon>Eukaryota</taxon>
        <taxon>Amoebozoa</taxon>
        <taxon>Evosea</taxon>
        <taxon>Archamoebae</taxon>
        <taxon>Mastigamoebida</taxon>
        <taxon>Entamoebidae</taxon>
        <taxon>Entamoeba</taxon>
    </lineage>
</organism>